<dbReference type="PANTHER" id="PTHR14226">
    <property type="entry name" value="NEUROPATHY TARGET ESTERASE/SWISS CHEESE D.MELANOGASTER"/>
    <property type="match status" value="1"/>
</dbReference>
<evidence type="ECO:0000256" key="4">
    <source>
        <dbReference type="PROSITE-ProRule" id="PRU01161"/>
    </source>
</evidence>
<evidence type="ECO:0000256" key="1">
    <source>
        <dbReference type="ARBA" id="ARBA00022801"/>
    </source>
</evidence>
<sequence length="333" mass="34207">MKASLSGRSMLMLFMVCLIAACSTAGLPARNNFSGSLLIDGRLQHPGSILSPLPTTTRPQVALVLGGGGLRGYAHIGVLQALEDAGIRPDIVVGTSIGSIIGAAYASGNSPSQIWHLATTLRVLSLADLSMSGPGFVRGNALALWADNLVGGKVIERFPVRFAAVATALNLSLPYVITAGDAGQGLRASAAIPGVFLPVENNGLTLVDGGVSALVPVRAARALGADVVIAVDIYCHGQQYPMNSALSMLLRVSQAQSCLLASSEADSADVLVTPAVKPAGINDAKARETARRLGYQAAVEKLPAIRSVLRHFRLPERGALPAPVGVPGKNSGA</sequence>
<evidence type="ECO:0000256" key="2">
    <source>
        <dbReference type="ARBA" id="ARBA00022963"/>
    </source>
</evidence>
<dbReference type="Gene3D" id="3.40.1090.10">
    <property type="entry name" value="Cytosolic phospholipase A2 catalytic domain"/>
    <property type="match status" value="2"/>
</dbReference>
<dbReference type="PROSITE" id="PS51257">
    <property type="entry name" value="PROKAR_LIPOPROTEIN"/>
    <property type="match status" value="1"/>
</dbReference>
<feature type="short sequence motif" description="DGA/G" evidence="4">
    <location>
        <begin position="208"/>
        <end position="210"/>
    </location>
</feature>
<feature type="domain" description="PNPLA" evidence="6">
    <location>
        <begin position="63"/>
        <end position="221"/>
    </location>
</feature>
<dbReference type="InterPro" id="IPR050301">
    <property type="entry name" value="NTE"/>
</dbReference>
<feature type="short sequence motif" description="GXSXG" evidence="4">
    <location>
        <begin position="94"/>
        <end position="98"/>
    </location>
</feature>
<dbReference type="RefSeq" id="WP_022632970.1">
    <property type="nucleotide sequence ID" value="NZ_AMWE01000002.1"/>
</dbReference>
<keyword evidence="3 4" id="KW-0443">Lipid metabolism</keyword>
<dbReference type="GO" id="GO:0016787">
    <property type="term" value="F:hydrolase activity"/>
    <property type="evidence" value="ECO:0007669"/>
    <property type="project" value="UniProtKB-UniRule"/>
</dbReference>
<keyword evidence="2 4" id="KW-0442">Lipid degradation</keyword>
<name>A0AAV3KDV0_9GAMM</name>
<reference evidence="8" key="1">
    <citation type="journal article" date="2013" name="Diversity">
        <title>Genome Sequence of Dickeya solani, a New soft Rot Pathogen of Potato, Suggests its Emergence May Be Related to a Novel Combination of Non-Ribosomal Peptide/Polyketide Synthetase Clusters.</title>
        <authorList>
            <person name="Garlant L."/>
            <person name="Koskinen P."/>
            <person name="Rouhiainen L."/>
            <person name="Laine P."/>
            <person name="Paulin L."/>
            <person name="Auvinen P."/>
            <person name="Holm L."/>
            <person name="Pirhonen M."/>
        </authorList>
    </citation>
    <scope>NUCLEOTIDE SEQUENCE [LARGE SCALE GENOMIC DNA]</scope>
    <source>
        <strain evidence="8">D s0432-1</strain>
    </source>
</reference>
<dbReference type="PROSITE" id="PS51635">
    <property type="entry name" value="PNPLA"/>
    <property type="match status" value="1"/>
</dbReference>
<evidence type="ECO:0000256" key="5">
    <source>
        <dbReference type="SAM" id="SignalP"/>
    </source>
</evidence>
<evidence type="ECO:0000313" key="7">
    <source>
        <dbReference type="EMBL" id="ERO58341.1"/>
    </source>
</evidence>
<dbReference type="SUPFAM" id="SSF52151">
    <property type="entry name" value="FabD/lysophospholipase-like"/>
    <property type="match status" value="1"/>
</dbReference>
<keyword evidence="1 4" id="KW-0378">Hydrolase</keyword>
<accession>A0AAV3KDV0</accession>
<feature type="chain" id="PRO_5043977194" evidence="5">
    <location>
        <begin position="21"/>
        <end position="333"/>
    </location>
</feature>
<feature type="signal peptide" evidence="5">
    <location>
        <begin position="1"/>
        <end position="20"/>
    </location>
</feature>
<dbReference type="EMBL" id="AMWE01000002">
    <property type="protein sequence ID" value="ERO58341.1"/>
    <property type="molecule type" value="Genomic_DNA"/>
</dbReference>
<dbReference type="Pfam" id="PF01734">
    <property type="entry name" value="Patatin"/>
    <property type="match status" value="1"/>
</dbReference>
<evidence type="ECO:0000313" key="8">
    <source>
        <dbReference type="Proteomes" id="UP000017142"/>
    </source>
</evidence>
<evidence type="ECO:0000256" key="3">
    <source>
        <dbReference type="ARBA" id="ARBA00023098"/>
    </source>
</evidence>
<gene>
    <name evidence="7" type="ORF">A544_1517</name>
</gene>
<dbReference type="GO" id="GO:0016042">
    <property type="term" value="P:lipid catabolic process"/>
    <property type="evidence" value="ECO:0007669"/>
    <property type="project" value="UniProtKB-UniRule"/>
</dbReference>
<dbReference type="InterPro" id="IPR002641">
    <property type="entry name" value="PNPLA_dom"/>
</dbReference>
<proteinExistence type="predicted"/>
<dbReference type="Proteomes" id="UP000017142">
    <property type="component" value="Unassembled WGS sequence"/>
</dbReference>
<evidence type="ECO:0000259" key="6">
    <source>
        <dbReference type="PROSITE" id="PS51635"/>
    </source>
</evidence>
<protein>
    <submittedName>
        <fullName evidence="7">Alpha-beta hydrolase family esterase</fullName>
    </submittedName>
</protein>
<feature type="active site" description="Nucleophile" evidence="4">
    <location>
        <position position="96"/>
    </location>
</feature>
<dbReference type="AlphaFoldDB" id="A0AAV3KDV0"/>
<organism evidence="7 8">
    <name type="scientific">Dickeya solani D s0432-1</name>
    <dbReference type="NCBI Taxonomy" id="1231725"/>
    <lineage>
        <taxon>Bacteria</taxon>
        <taxon>Pseudomonadati</taxon>
        <taxon>Pseudomonadota</taxon>
        <taxon>Gammaproteobacteria</taxon>
        <taxon>Enterobacterales</taxon>
        <taxon>Pectobacteriaceae</taxon>
        <taxon>Dickeya</taxon>
    </lineage>
</organism>
<feature type="short sequence motif" description="GXGXXG" evidence="4">
    <location>
        <begin position="67"/>
        <end position="72"/>
    </location>
</feature>
<dbReference type="GeneID" id="43520225"/>
<feature type="active site" description="Proton acceptor" evidence="4">
    <location>
        <position position="208"/>
    </location>
</feature>
<keyword evidence="5" id="KW-0732">Signal</keyword>
<dbReference type="PANTHER" id="PTHR14226:SF29">
    <property type="entry name" value="NEUROPATHY TARGET ESTERASE SWS"/>
    <property type="match status" value="1"/>
</dbReference>
<comment type="caution">
    <text evidence="7">The sequence shown here is derived from an EMBL/GenBank/DDBJ whole genome shotgun (WGS) entry which is preliminary data.</text>
</comment>
<dbReference type="InterPro" id="IPR016035">
    <property type="entry name" value="Acyl_Trfase/lysoPLipase"/>
</dbReference>